<name>A0A2T6ZCD5_TUBBO</name>
<dbReference type="InterPro" id="IPR003616">
    <property type="entry name" value="Post-SET_dom"/>
</dbReference>
<organism evidence="22 23">
    <name type="scientific">Tuber borchii</name>
    <name type="common">White truffle</name>
    <dbReference type="NCBI Taxonomy" id="42251"/>
    <lineage>
        <taxon>Eukaryota</taxon>
        <taxon>Fungi</taxon>
        <taxon>Dikarya</taxon>
        <taxon>Ascomycota</taxon>
        <taxon>Pezizomycotina</taxon>
        <taxon>Pezizomycetes</taxon>
        <taxon>Pezizales</taxon>
        <taxon>Tuberaceae</taxon>
        <taxon>Tuber</taxon>
    </lineage>
</organism>
<keyword evidence="8 16" id="KW-0949">S-adenosyl-L-methionine</keyword>
<feature type="region of interest" description="Disordered" evidence="18">
    <location>
        <begin position="12"/>
        <end position="57"/>
    </location>
</feature>
<feature type="compositionally biased region" description="Pro residues" evidence="18">
    <location>
        <begin position="123"/>
        <end position="136"/>
    </location>
</feature>
<sequence length="1205" mass="134011">MSRAGYADFFPAAPSVLAEKEKKKAQAEKQDRRARNVPDDYDRESNAISVPNLGRIHSSSCAPISVGVSLPSEHLVTTSTLTPTTTSSSPPPPLLSPSAEAATKGDHPPPKLVAQSSSAREPYPLPPPPIPPPSAPLTPKSTPPAIKSDSSRRNWKVKYDPFLEKKGVPKKSKEPILRWDGEGITTPVTDPRLEVERYTDGPKTGKKRLRSQGLYRTRWKWDENYIGPGPPSQILITGLSPLTTETEISMHFRPHGDIQTLEIRIDPATGGSLGICSIIYRDSPRSRSPAHEAAKKAAQAVNGSRVGIQQVRVELDRDGLKCKKLTGKILEEKRRKEAEAEKKNRLKQPLNISYGEPSSRPRSPSARGNSPSRRDPRTESKSDDRGSDRSRDQRPTPALRPDNYKALDHVGRLPYIFITSRCIPGDERYVRHLNGRLKNFGLKDILWDRTGFYVVFWERRDMERCFKVCDGDRLFSYTMIMEKHPGSHRSPSPPPAVRPEPRKMGPNELVAEATNALMKDMKLVLMKDLRKRLAAPTIYDCLEVGRVNKRLKVEEEELQGITAGSRQVLAVSLEASVRSPTALLPTLALKSTEKLTSVVAKSALQKPTALPRFKKRILTKADDSSTPEASPLLHGSRTKLSKADARPLAHRLNQYNSDAGSDDESTITENRPVSRGSRALSLDTGDDDSVSVAPSANEGYRKRKRSVGPTSKLRDTAVSTDDEDQGLEKDDGSQGLHDLKKPRIDHPEPYEDGEVYMGDEVDEEPVVTTPHRALTATTQLKSTSKNKSRSIESDSEDYEDEMVFKTDPKTESELINTPDDEDDSPSPDIEVPSRTTHSRESRKKIKTAESRANRDLLAVPSVDADGEEHDSEMAGMDIEVSWGVSTTEGPMVTVQDDPDAILDIDGLQNLVKDAEDFKFLTQALAAVEPADLDNVQAWAYKEKQLKVAQTQSIVRSQEKIDGFYRPNPTGCTRTEGYRRVPETEKSMYLPHRLQLAAKVKSAANNIQEATAATATSAAKNPSSTSRMNRVNNRRLVVGLNNQKQMLSSDTDVMRFNQLKKRKKPVKFARSAIHNWGLYAMENISAGDMIIEYVGEIIRQQVADMREKKYLKSGIGSSYLFRIDDTTVIDATKAGGIARFINHSCTPNCTAKIIKVEGSKRIVIYALRDIRENEELTYDYKFERELESEERIPCLCGSSGCKGFLN</sequence>
<dbReference type="SMART" id="SM00317">
    <property type="entry name" value="SET"/>
    <property type="match status" value="1"/>
</dbReference>
<proteinExistence type="predicted"/>
<evidence type="ECO:0000256" key="11">
    <source>
        <dbReference type="ARBA" id="ARBA00044492"/>
    </source>
</evidence>
<comment type="caution">
    <text evidence="22">The sequence shown here is derived from an EMBL/GenBank/DDBJ whole genome shotgun (WGS) entry which is preliminary data.</text>
</comment>
<feature type="region of interest" description="Disordered" evidence="18">
    <location>
        <begin position="770"/>
        <end position="869"/>
    </location>
</feature>
<dbReference type="EC" id="2.1.1.354" evidence="3 16"/>
<evidence type="ECO:0000259" key="19">
    <source>
        <dbReference type="PROSITE" id="PS50102"/>
    </source>
</evidence>
<dbReference type="Proteomes" id="UP000244722">
    <property type="component" value="Unassembled WGS sequence"/>
</dbReference>
<comment type="subunit">
    <text evidence="16">Component of the COMPASS (Set1C) complex.</text>
</comment>
<feature type="compositionally biased region" description="Basic and acidic residues" evidence="18">
    <location>
        <begin position="372"/>
        <end position="394"/>
    </location>
</feature>
<evidence type="ECO:0000256" key="17">
    <source>
        <dbReference type="PROSITE-ProRule" id="PRU00176"/>
    </source>
</evidence>
<evidence type="ECO:0000256" key="7">
    <source>
        <dbReference type="ARBA" id="ARBA00022679"/>
    </source>
</evidence>
<reference evidence="22 23" key="1">
    <citation type="submission" date="2017-04" db="EMBL/GenBank/DDBJ databases">
        <title>Draft genome sequence of Tuber borchii Vittad., a whitish edible truffle.</title>
        <authorList>
            <consortium name="DOE Joint Genome Institute"/>
            <person name="Murat C."/>
            <person name="Kuo A."/>
            <person name="Barry K.W."/>
            <person name="Clum A."/>
            <person name="Dockter R.B."/>
            <person name="Fauchery L."/>
            <person name="Iotti M."/>
            <person name="Kohler A."/>
            <person name="Labutti K."/>
            <person name="Lindquist E.A."/>
            <person name="Lipzen A."/>
            <person name="Ohm R.A."/>
            <person name="Wang M."/>
            <person name="Grigoriev I.V."/>
            <person name="Zambonelli A."/>
            <person name="Martin F.M."/>
        </authorList>
    </citation>
    <scope>NUCLEOTIDE SEQUENCE [LARGE SCALE GENOMIC DNA]</scope>
    <source>
        <strain evidence="22 23">Tbo3840</strain>
    </source>
</reference>
<feature type="compositionally biased region" description="Basic and acidic residues" evidence="18">
    <location>
        <begin position="802"/>
        <end position="812"/>
    </location>
</feature>
<keyword evidence="9 16" id="KW-0156">Chromatin regulator</keyword>
<feature type="region of interest" description="Disordered" evidence="18">
    <location>
        <begin position="336"/>
        <end position="403"/>
    </location>
</feature>
<evidence type="ECO:0000256" key="16">
    <source>
        <dbReference type="PIRNR" id="PIRNR037104"/>
    </source>
</evidence>
<comment type="subunit">
    <text evidence="12">Component of the Set1C/COMPASS complex.</text>
</comment>
<dbReference type="GO" id="GO:0005694">
    <property type="term" value="C:chromosome"/>
    <property type="evidence" value="ECO:0007669"/>
    <property type="project" value="UniProtKB-SubCell"/>
</dbReference>
<dbReference type="InterPro" id="IPR024636">
    <property type="entry name" value="SET_assoc"/>
</dbReference>
<evidence type="ECO:0000259" key="21">
    <source>
        <dbReference type="PROSITE" id="PS50868"/>
    </source>
</evidence>
<comment type="catalytic activity">
    <reaction evidence="14">
        <text>N(6)-methyl-L-lysyl(4)-[histone H3] + S-adenosyl-L-methionine = N(6),N(6)-dimethyl-L-lysyl(4)-[histone H3] + S-adenosyl-L-homocysteine + H(+)</text>
        <dbReference type="Rhea" id="RHEA:60268"/>
        <dbReference type="Rhea" id="RHEA-COMP:15540"/>
        <dbReference type="Rhea" id="RHEA-COMP:15543"/>
        <dbReference type="ChEBI" id="CHEBI:15378"/>
        <dbReference type="ChEBI" id="CHEBI:57856"/>
        <dbReference type="ChEBI" id="CHEBI:59789"/>
        <dbReference type="ChEBI" id="CHEBI:61929"/>
        <dbReference type="ChEBI" id="CHEBI:61976"/>
    </reaction>
</comment>
<comment type="catalytic activity">
    <reaction evidence="13 16">
        <text>L-lysyl(4)-[histone H3] + 3 S-adenosyl-L-methionine = N(6),N(6),N(6)-trimethyl-L-lysyl(4)-[histone H3] + 3 S-adenosyl-L-homocysteine + 3 H(+)</text>
        <dbReference type="Rhea" id="RHEA:60260"/>
        <dbReference type="Rhea" id="RHEA-COMP:15537"/>
        <dbReference type="Rhea" id="RHEA-COMP:15547"/>
        <dbReference type="ChEBI" id="CHEBI:15378"/>
        <dbReference type="ChEBI" id="CHEBI:29969"/>
        <dbReference type="ChEBI" id="CHEBI:57856"/>
        <dbReference type="ChEBI" id="CHEBI:59789"/>
        <dbReference type="ChEBI" id="CHEBI:61961"/>
        <dbReference type="EC" id="2.1.1.354"/>
    </reaction>
</comment>
<feature type="compositionally biased region" description="Low complexity" evidence="18">
    <location>
        <begin position="77"/>
        <end position="88"/>
    </location>
</feature>
<dbReference type="PROSITE" id="PS50868">
    <property type="entry name" value="POST_SET"/>
    <property type="match status" value="1"/>
</dbReference>
<evidence type="ECO:0000313" key="22">
    <source>
        <dbReference type="EMBL" id="PUU73106.1"/>
    </source>
</evidence>
<evidence type="ECO:0000256" key="4">
    <source>
        <dbReference type="ARBA" id="ARBA00015839"/>
    </source>
</evidence>
<dbReference type="OrthoDB" id="308383at2759"/>
<keyword evidence="23" id="KW-1185">Reference proteome</keyword>
<evidence type="ECO:0000259" key="20">
    <source>
        <dbReference type="PROSITE" id="PS50280"/>
    </source>
</evidence>
<comment type="subcellular location">
    <subcellularLocation>
        <location evidence="2">Chromosome</location>
    </subcellularLocation>
    <subcellularLocation>
        <location evidence="1 16">Nucleus</location>
    </subcellularLocation>
</comment>
<keyword evidence="5 16" id="KW-0158">Chromosome</keyword>
<dbReference type="SUPFAM" id="SSF82199">
    <property type="entry name" value="SET domain"/>
    <property type="match status" value="1"/>
</dbReference>
<evidence type="ECO:0000256" key="6">
    <source>
        <dbReference type="ARBA" id="ARBA00022603"/>
    </source>
</evidence>
<dbReference type="GO" id="GO:0003723">
    <property type="term" value="F:RNA binding"/>
    <property type="evidence" value="ECO:0007669"/>
    <property type="project" value="UniProtKB-UniRule"/>
</dbReference>
<keyword evidence="6 16" id="KW-0489">Methyltransferase</keyword>
<evidence type="ECO:0000256" key="18">
    <source>
        <dbReference type="SAM" id="MobiDB-lite"/>
    </source>
</evidence>
<dbReference type="GO" id="GO:0140999">
    <property type="term" value="F:histone H3K4 trimethyltransferase activity"/>
    <property type="evidence" value="ECO:0007669"/>
    <property type="project" value="UniProtKB-EC"/>
</dbReference>
<evidence type="ECO:0000256" key="8">
    <source>
        <dbReference type="ARBA" id="ARBA00022691"/>
    </source>
</evidence>
<evidence type="ECO:0000256" key="5">
    <source>
        <dbReference type="ARBA" id="ARBA00022454"/>
    </source>
</evidence>
<feature type="compositionally biased region" description="Polar residues" evidence="18">
    <location>
        <begin position="775"/>
        <end position="785"/>
    </location>
</feature>
<accession>A0A2T6ZCD5</accession>
<feature type="domain" description="Post-SET" evidence="21">
    <location>
        <begin position="1189"/>
        <end position="1205"/>
    </location>
</feature>
<dbReference type="SMART" id="SM00508">
    <property type="entry name" value="PostSET"/>
    <property type="match status" value="1"/>
</dbReference>
<keyword evidence="7 16" id="KW-0808">Transferase</keyword>
<dbReference type="Pfam" id="PF11767">
    <property type="entry name" value="SET_assoc"/>
    <property type="match status" value="1"/>
</dbReference>
<dbReference type="PROSITE" id="PS50102">
    <property type="entry name" value="RRM"/>
    <property type="match status" value="1"/>
</dbReference>
<protein>
    <recommendedName>
        <fullName evidence="4 16">Histone-lysine N-methyltransferase, H3 lysine-4 specific</fullName>
        <ecNumber evidence="3 16">2.1.1.354</ecNumber>
    </recommendedName>
</protein>
<comment type="catalytic activity">
    <reaction evidence="15">
        <text>N(6),N(6)-dimethyl-L-lysyl(4)-[histone H3] + S-adenosyl-L-methionine = N(6),N(6),N(6)-trimethyl-L-lysyl(4)-[histone H3] + S-adenosyl-L-homocysteine + H(+)</text>
        <dbReference type="Rhea" id="RHEA:60272"/>
        <dbReference type="Rhea" id="RHEA-COMP:15537"/>
        <dbReference type="Rhea" id="RHEA-COMP:15540"/>
        <dbReference type="ChEBI" id="CHEBI:15378"/>
        <dbReference type="ChEBI" id="CHEBI:57856"/>
        <dbReference type="ChEBI" id="CHEBI:59789"/>
        <dbReference type="ChEBI" id="CHEBI:61961"/>
        <dbReference type="ChEBI" id="CHEBI:61976"/>
    </reaction>
</comment>
<dbReference type="EMBL" id="NESQ01000412">
    <property type="protein sequence ID" value="PUU73106.1"/>
    <property type="molecule type" value="Genomic_DNA"/>
</dbReference>
<dbReference type="Pfam" id="PF11764">
    <property type="entry name" value="N-SET"/>
    <property type="match status" value="1"/>
</dbReference>
<dbReference type="InterPro" id="IPR017111">
    <property type="entry name" value="Set1_fungi"/>
</dbReference>
<evidence type="ECO:0000256" key="13">
    <source>
        <dbReference type="ARBA" id="ARBA00047571"/>
    </source>
</evidence>
<feature type="region of interest" description="Disordered" evidence="18">
    <location>
        <begin position="483"/>
        <end position="503"/>
    </location>
</feature>
<gene>
    <name evidence="22" type="ORF">B9Z19DRAFT_1006013</name>
</gene>
<dbReference type="InterPro" id="IPR001214">
    <property type="entry name" value="SET_dom"/>
</dbReference>
<dbReference type="SUPFAM" id="SSF54928">
    <property type="entry name" value="RNA-binding domain, RBD"/>
    <property type="match status" value="1"/>
</dbReference>
<evidence type="ECO:0000256" key="10">
    <source>
        <dbReference type="ARBA" id="ARBA00023242"/>
    </source>
</evidence>
<dbReference type="PROSITE" id="PS51572">
    <property type="entry name" value="SAM_MT43_1"/>
    <property type="match status" value="1"/>
</dbReference>
<dbReference type="Pfam" id="PF00076">
    <property type="entry name" value="RRM_1"/>
    <property type="match status" value="1"/>
</dbReference>
<dbReference type="SMART" id="SM01291">
    <property type="entry name" value="N-SET"/>
    <property type="match status" value="1"/>
</dbReference>
<feature type="compositionally biased region" description="Basic and acidic residues" evidence="18">
    <location>
        <begin position="726"/>
        <end position="749"/>
    </location>
</feature>
<evidence type="ECO:0000256" key="15">
    <source>
        <dbReference type="ARBA" id="ARBA00049129"/>
    </source>
</evidence>
<feature type="region of interest" description="Disordered" evidence="18">
    <location>
        <begin position="620"/>
        <end position="758"/>
    </location>
</feature>
<evidence type="ECO:0000256" key="9">
    <source>
        <dbReference type="ARBA" id="ARBA00022853"/>
    </source>
</evidence>
<evidence type="ECO:0000256" key="2">
    <source>
        <dbReference type="ARBA" id="ARBA00004286"/>
    </source>
</evidence>
<dbReference type="SMART" id="SM00360">
    <property type="entry name" value="RRM"/>
    <property type="match status" value="1"/>
</dbReference>
<dbReference type="InterPro" id="IPR046341">
    <property type="entry name" value="SET_dom_sf"/>
</dbReference>
<dbReference type="PIRSF" id="PIRSF037104">
    <property type="entry name" value="Histone_H3-K4_mtfrase_Set1_fun"/>
    <property type="match status" value="1"/>
</dbReference>
<comment type="function">
    <text evidence="16">Catalytic component of the COMPASS (Set1C) complex that specifically mono-, di- and trimethylates histone H3 to form H3K4me1/2/3. COMPASS recognizes ubiquitinated H2B on one face of the nucleosome which stimulates the methylation of H3 on the opposing face.</text>
</comment>
<dbReference type="InterPro" id="IPR000504">
    <property type="entry name" value="RRM_dom"/>
</dbReference>
<dbReference type="Pfam" id="PF00856">
    <property type="entry name" value="SET"/>
    <property type="match status" value="1"/>
</dbReference>
<dbReference type="InterPro" id="IPR044570">
    <property type="entry name" value="Set1-like"/>
</dbReference>
<dbReference type="CDD" id="cd20072">
    <property type="entry name" value="SET_SET1"/>
    <property type="match status" value="1"/>
</dbReference>
<keyword evidence="17" id="KW-0694">RNA-binding</keyword>
<dbReference type="CDD" id="cd12303">
    <property type="entry name" value="RRM_spSet1p_like"/>
    <property type="match status" value="1"/>
</dbReference>
<dbReference type="GO" id="GO:0032259">
    <property type="term" value="P:methylation"/>
    <property type="evidence" value="ECO:0007669"/>
    <property type="project" value="UniProtKB-KW"/>
</dbReference>
<dbReference type="InterPro" id="IPR035979">
    <property type="entry name" value="RBD_domain_sf"/>
</dbReference>
<evidence type="ECO:0000313" key="23">
    <source>
        <dbReference type="Proteomes" id="UP000244722"/>
    </source>
</evidence>
<feature type="region of interest" description="Disordered" evidence="18">
    <location>
        <begin position="77"/>
        <end position="153"/>
    </location>
</feature>
<dbReference type="InterPro" id="IPR012677">
    <property type="entry name" value="Nucleotide-bd_a/b_plait_sf"/>
</dbReference>
<feature type="compositionally biased region" description="Low complexity" evidence="18">
    <location>
        <begin position="357"/>
        <end position="371"/>
    </location>
</feature>
<evidence type="ECO:0000256" key="14">
    <source>
        <dbReference type="ARBA" id="ARBA00047583"/>
    </source>
</evidence>
<evidence type="ECO:0000256" key="12">
    <source>
        <dbReference type="ARBA" id="ARBA00044515"/>
    </source>
</evidence>
<dbReference type="PANTHER" id="PTHR45814">
    <property type="entry name" value="HISTONE-LYSINE N-METHYLTRANSFERASE SETD1"/>
    <property type="match status" value="1"/>
</dbReference>
<dbReference type="STRING" id="42251.A0A2T6ZCD5"/>
<feature type="compositionally biased region" description="Basic and acidic residues" evidence="18">
    <location>
        <begin position="18"/>
        <end position="45"/>
    </location>
</feature>
<dbReference type="PROSITE" id="PS50280">
    <property type="entry name" value="SET"/>
    <property type="match status" value="1"/>
</dbReference>
<dbReference type="PANTHER" id="PTHR45814:SF2">
    <property type="entry name" value="HISTONE-LYSINE N-METHYLTRANSFERASE SETD1"/>
    <property type="match status" value="1"/>
</dbReference>
<dbReference type="Gene3D" id="3.30.70.330">
    <property type="match status" value="1"/>
</dbReference>
<feature type="domain" description="SET" evidence="20">
    <location>
        <begin position="1063"/>
        <end position="1180"/>
    </location>
</feature>
<dbReference type="Gene3D" id="2.170.270.10">
    <property type="entry name" value="SET domain"/>
    <property type="match status" value="1"/>
</dbReference>
<dbReference type="GO" id="GO:0048188">
    <property type="term" value="C:Set1C/COMPASS complex"/>
    <property type="evidence" value="ECO:0007669"/>
    <property type="project" value="InterPro"/>
</dbReference>
<dbReference type="AlphaFoldDB" id="A0A2T6ZCD5"/>
<dbReference type="InterPro" id="IPR024657">
    <property type="entry name" value="COMPASS_Set1_N-SET"/>
</dbReference>
<evidence type="ECO:0000256" key="3">
    <source>
        <dbReference type="ARBA" id="ARBA00012182"/>
    </source>
</evidence>
<keyword evidence="10 16" id="KW-0539">Nucleus</keyword>
<feature type="domain" description="RRM" evidence="19">
    <location>
        <begin position="232"/>
        <end position="318"/>
    </location>
</feature>
<evidence type="ECO:0000256" key="1">
    <source>
        <dbReference type="ARBA" id="ARBA00004123"/>
    </source>
</evidence>
<comment type="function">
    <text evidence="11">Catalytic component of the COMPASS (Set1C) complex that specifically mono-, di- and trimethylates histone H3 to form H3K4me1/2/3. Binds RNAs which might negatively affect its histone methyltransferase activity. COMPASS recognizes ubiquitinated H2B on one face of the nucleosome which stimulates the methylation of H3 on the opposing face.</text>
</comment>